<dbReference type="Proteomes" id="UP000182584">
    <property type="component" value="Unassembled WGS sequence"/>
</dbReference>
<dbReference type="eggNOG" id="COG1716">
    <property type="taxonomic scope" value="Bacteria"/>
</dbReference>
<evidence type="ECO:0000313" key="4">
    <source>
        <dbReference type="EMBL" id="SEQ98275.1"/>
    </source>
</evidence>
<keyword evidence="4" id="KW-0347">Helicase</keyword>
<name>A0A1H9KH66_BUTFI</name>
<accession>A0A1H9KH66</accession>
<dbReference type="Pfam" id="PF12773">
    <property type="entry name" value="DZR"/>
    <property type="match status" value="1"/>
</dbReference>
<feature type="domain" description="DZANK-type" evidence="2">
    <location>
        <begin position="130"/>
        <end position="196"/>
    </location>
</feature>
<dbReference type="RefSeq" id="WP_074753683.1">
    <property type="nucleotide sequence ID" value="NZ_FOGJ01000001.1"/>
</dbReference>
<evidence type="ECO:0000259" key="2">
    <source>
        <dbReference type="Pfam" id="PF12773"/>
    </source>
</evidence>
<dbReference type="InterPro" id="IPR025874">
    <property type="entry name" value="DZR"/>
</dbReference>
<reference evidence="4 5" key="1">
    <citation type="submission" date="2016-10" db="EMBL/GenBank/DDBJ databases">
        <authorList>
            <person name="de Groot N.N."/>
        </authorList>
    </citation>
    <scope>NUCLEOTIDE SEQUENCE [LARGE SCALE GENOMIC DNA]</scope>
    <source>
        <strain evidence="4 5">AR40</strain>
    </source>
</reference>
<dbReference type="OrthoDB" id="9788304at2"/>
<sequence length="199" mass="21300">MANFFEKLGDSISKGAATVNQKANDLMETNKLNQDIKAAQAQKDADIVKLGQLLYNFKKNPDSAEPDYDAVIADMDSIDEKIASLKKQLQDLRNEQICPNCGNAVAKGTAFCPHCGNKMPVPEVKPVNPCPSCGKENTPGDKFCQFCGTPLSQEAPAAEATVEATAEAPAAEAPVHMCPQCGTPYNEGDKFCQNCGQTL</sequence>
<evidence type="ECO:0000256" key="1">
    <source>
        <dbReference type="SAM" id="Coils"/>
    </source>
</evidence>
<keyword evidence="4" id="KW-0547">Nucleotide-binding</keyword>
<dbReference type="Pfam" id="PF13240">
    <property type="entry name" value="Zn_Ribbon_1"/>
    <property type="match status" value="1"/>
</dbReference>
<evidence type="ECO:0000313" key="5">
    <source>
        <dbReference type="Proteomes" id="UP000182584"/>
    </source>
</evidence>
<feature type="coiled-coil region" evidence="1">
    <location>
        <begin position="68"/>
        <end position="95"/>
    </location>
</feature>
<organism evidence="4 5">
    <name type="scientific">Butyrivibrio fibrisolvens</name>
    <dbReference type="NCBI Taxonomy" id="831"/>
    <lineage>
        <taxon>Bacteria</taxon>
        <taxon>Bacillati</taxon>
        <taxon>Bacillota</taxon>
        <taxon>Clostridia</taxon>
        <taxon>Lachnospirales</taxon>
        <taxon>Lachnospiraceae</taxon>
        <taxon>Butyrivibrio</taxon>
    </lineage>
</organism>
<evidence type="ECO:0000259" key="3">
    <source>
        <dbReference type="Pfam" id="PF13240"/>
    </source>
</evidence>
<keyword evidence="1" id="KW-0175">Coiled coil</keyword>
<dbReference type="InterPro" id="IPR026870">
    <property type="entry name" value="Zinc_ribbon_dom"/>
</dbReference>
<dbReference type="EMBL" id="FOGJ01000001">
    <property type="protein sequence ID" value="SEQ98275.1"/>
    <property type="molecule type" value="Genomic_DNA"/>
</dbReference>
<dbReference type="GO" id="GO:0004386">
    <property type="term" value="F:helicase activity"/>
    <property type="evidence" value="ECO:0007669"/>
    <property type="project" value="UniProtKB-KW"/>
</dbReference>
<protein>
    <submittedName>
        <fullName evidence="4">Replication restart DNA helicase PriA</fullName>
    </submittedName>
</protein>
<feature type="domain" description="Zinc-ribbon" evidence="3">
    <location>
        <begin position="98"/>
        <end position="118"/>
    </location>
</feature>
<dbReference type="AlphaFoldDB" id="A0A1H9KH66"/>
<proteinExistence type="predicted"/>
<gene>
    <name evidence="4" type="ORF">SAMN04487884_10150</name>
</gene>
<keyword evidence="4" id="KW-0067">ATP-binding</keyword>
<keyword evidence="4" id="KW-0378">Hydrolase</keyword>